<dbReference type="PROSITE" id="PS00132">
    <property type="entry name" value="CARBOXYPEPT_ZN_1"/>
    <property type="match status" value="1"/>
</dbReference>
<reference evidence="12" key="1">
    <citation type="submission" date="2015-05" db="EMBL/GenBank/DDBJ databases">
        <authorList>
            <person name="Urmite Genomes"/>
        </authorList>
    </citation>
    <scope>NUCLEOTIDE SEQUENCE [LARGE SCALE GENOMIC DNA]</scope>
    <source>
        <strain evidence="12">LF1</strain>
    </source>
</reference>
<dbReference type="SMART" id="SM00257">
    <property type="entry name" value="LysM"/>
    <property type="match status" value="2"/>
</dbReference>
<evidence type="ECO:0000256" key="4">
    <source>
        <dbReference type="ARBA" id="ARBA00022723"/>
    </source>
</evidence>
<comment type="cofactor">
    <cofactor evidence="1">
        <name>Zn(2+)</name>
        <dbReference type="ChEBI" id="CHEBI:29105"/>
    </cofactor>
</comment>
<dbReference type="SMART" id="SM00631">
    <property type="entry name" value="Zn_pept"/>
    <property type="match status" value="1"/>
</dbReference>
<dbReference type="Proteomes" id="UP000199087">
    <property type="component" value="Unassembled WGS sequence"/>
</dbReference>
<dbReference type="EMBL" id="CVRB01000004">
    <property type="protein sequence ID" value="CRK84129.1"/>
    <property type="molecule type" value="Genomic_DNA"/>
</dbReference>
<evidence type="ECO:0000256" key="2">
    <source>
        <dbReference type="ARBA" id="ARBA00005988"/>
    </source>
</evidence>
<dbReference type="PROSITE" id="PS52035">
    <property type="entry name" value="PEPTIDASE_M14"/>
    <property type="match status" value="1"/>
</dbReference>
<dbReference type="InterPro" id="IPR034274">
    <property type="entry name" value="ENP1_M14_CPD"/>
</dbReference>
<keyword evidence="7" id="KW-0482">Metalloprotease</keyword>
<dbReference type="PROSITE" id="PS51782">
    <property type="entry name" value="LYSM"/>
    <property type="match status" value="1"/>
</dbReference>
<evidence type="ECO:0000313" key="12">
    <source>
        <dbReference type="Proteomes" id="UP000199087"/>
    </source>
</evidence>
<keyword evidence="6" id="KW-0862">Zinc</keyword>
<evidence type="ECO:0000259" key="10">
    <source>
        <dbReference type="PROSITE" id="PS52035"/>
    </source>
</evidence>
<dbReference type="AlphaFoldDB" id="A0A0U1P1I6"/>
<dbReference type="OrthoDB" id="9802862at2"/>
<dbReference type="GO" id="GO:0004181">
    <property type="term" value="F:metallocarboxypeptidase activity"/>
    <property type="evidence" value="ECO:0007669"/>
    <property type="project" value="InterPro"/>
</dbReference>
<evidence type="ECO:0000256" key="7">
    <source>
        <dbReference type="ARBA" id="ARBA00023049"/>
    </source>
</evidence>
<evidence type="ECO:0000256" key="5">
    <source>
        <dbReference type="ARBA" id="ARBA00022801"/>
    </source>
</evidence>
<gene>
    <name evidence="11" type="primary">yggT</name>
    <name evidence="11" type="ORF">BN000_04130</name>
</gene>
<dbReference type="InterPro" id="IPR000834">
    <property type="entry name" value="Peptidase_M14"/>
</dbReference>
<dbReference type="PANTHER" id="PTHR11705:SF143">
    <property type="entry name" value="SLL0236 PROTEIN"/>
    <property type="match status" value="1"/>
</dbReference>
<comment type="similarity">
    <text evidence="2 8">Belongs to the peptidase M14 family.</text>
</comment>
<evidence type="ECO:0000256" key="3">
    <source>
        <dbReference type="ARBA" id="ARBA00022670"/>
    </source>
</evidence>
<evidence type="ECO:0000256" key="6">
    <source>
        <dbReference type="ARBA" id="ARBA00022833"/>
    </source>
</evidence>
<keyword evidence="12" id="KW-1185">Reference proteome</keyword>
<dbReference type="SUPFAM" id="SSF53187">
    <property type="entry name" value="Zn-dependent exopeptidases"/>
    <property type="match status" value="1"/>
</dbReference>
<accession>A0A0U1P1I6</accession>
<organism evidence="11 12">
    <name type="scientific">Neobacillus massiliamazoniensis</name>
    <dbReference type="NCBI Taxonomy" id="1499688"/>
    <lineage>
        <taxon>Bacteria</taxon>
        <taxon>Bacillati</taxon>
        <taxon>Bacillota</taxon>
        <taxon>Bacilli</taxon>
        <taxon>Bacillales</taxon>
        <taxon>Bacillaceae</taxon>
        <taxon>Neobacillus</taxon>
    </lineage>
</organism>
<sequence>MEICVRSGDTIEYYSHLFTIPFELILDSNPSQIQTSLNASEMINIPGFLVKPYIIKEGETISKIATSRKLSTDAILLLNQDYRAEEIKVGDTILLPMRITKPYFQTKSPCDSKKLGEYITRLKKVYPFINVFTVGTSVLGSPIQEIRIGKGKKIVHMNASFHANEWITTMVLMSLVNNYLLSLTNGSPIRGEKSIQQYQDVQLSIVPMVNPDGVDLVLNGPPSLHHDEVINMNEGSNDFVHWKANIRGVDLNRQFPANWEKVKNSNKHTNSPAPRDFPGSFSLSEPEAIAMAELAKNNFFDRLLAFHTQGKEFYWGYEGHEPNEAEEIAKEIERVSGYQAIRYVDSHAGYKDWYIQEFKRPGFTLEFGWGINPLPLSQFAEILKIAEKIFIVALTY</sequence>
<dbReference type="GO" id="GO:0008270">
    <property type="term" value="F:zinc ion binding"/>
    <property type="evidence" value="ECO:0007669"/>
    <property type="project" value="InterPro"/>
</dbReference>
<evidence type="ECO:0000256" key="8">
    <source>
        <dbReference type="PROSITE-ProRule" id="PRU01379"/>
    </source>
</evidence>
<name>A0A0U1P1I6_9BACI</name>
<feature type="domain" description="LysM" evidence="9">
    <location>
        <begin position="51"/>
        <end position="95"/>
    </location>
</feature>
<feature type="domain" description="Peptidase M14" evidence="10">
    <location>
        <begin position="106"/>
        <end position="389"/>
    </location>
</feature>
<dbReference type="Gene3D" id="3.40.630.10">
    <property type="entry name" value="Zn peptidases"/>
    <property type="match status" value="1"/>
</dbReference>
<evidence type="ECO:0000256" key="1">
    <source>
        <dbReference type="ARBA" id="ARBA00001947"/>
    </source>
</evidence>
<dbReference type="CDD" id="cd06229">
    <property type="entry name" value="M14_Endopeptidase_I"/>
    <property type="match status" value="1"/>
</dbReference>
<dbReference type="RefSeq" id="WP_090637498.1">
    <property type="nucleotide sequence ID" value="NZ_CVRB01000004.1"/>
</dbReference>
<dbReference type="SUPFAM" id="SSF54106">
    <property type="entry name" value="LysM domain"/>
    <property type="match status" value="1"/>
</dbReference>
<dbReference type="GO" id="GO:0006508">
    <property type="term" value="P:proteolysis"/>
    <property type="evidence" value="ECO:0007669"/>
    <property type="project" value="UniProtKB-KW"/>
</dbReference>
<evidence type="ECO:0000259" key="9">
    <source>
        <dbReference type="PROSITE" id="PS51782"/>
    </source>
</evidence>
<dbReference type="STRING" id="1499688.BN000_04130"/>
<dbReference type="PANTHER" id="PTHR11705">
    <property type="entry name" value="PROTEASE FAMILY M14 CARBOXYPEPTIDASE A,B"/>
    <property type="match status" value="1"/>
</dbReference>
<keyword evidence="5" id="KW-0378">Hydrolase</keyword>
<evidence type="ECO:0000313" key="11">
    <source>
        <dbReference type="EMBL" id="CRK84129.1"/>
    </source>
</evidence>
<proteinExistence type="inferred from homology"/>
<dbReference type="InterPro" id="IPR018392">
    <property type="entry name" value="LysM"/>
</dbReference>
<keyword evidence="3" id="KW-0645">Protease</keyword>
<dbReference type="Pfam" id="PF00246">
    <property type="entry name" value="Peptidase_M14"/>
    <property type="match status" value="1"/>
</dbReference>
<dbReference type="Pfam" id="PF01476">
    <property type="entry name" value="LysM"/>
    <property type="match status" value="1"/>
</dbReference>
<feature type="active site" description="Proton donor/acceptor" evidence="8">
    <location>
        <position position="366"/>
    </location>
</feature>
<dbReference type="GO" id="GO:0005615">
    <property type="term" value="C:extracellular space"/>
    <property type="evidence" value="ECO:0007669"/>
    <property type="project" value="TreeGrafter"/>
</dbReference>
<keyword evidence="4" id="KW-0479">Metal-binding</keyword>
<dbReference type="InterPro" id="IPR057246">
    <property type="entry name" value="CARBOXYPEPT_ZN_1"/>
</dbReference>
<dbReference type="Gene3D" id="3.10.350.10">
    <property type="entry name" value="LysM domain"/>
    <property type="match status" value="1"/>
</dbReference>
<protein>
    <submittedName>
        <fullName evidence="11">Gamma-D-glutamyl-L-diamino acid endopeptidase I</fullName>
    </submittedName>
</protein>
<dbReference type="CDD" id="cd00118">
    <property type="entry name" value="LysM"/>
    <property type="match status" value="1"/>
</dbReference>
<dbReference type="InterPro" id="IPR036779">
    <property type="entry name" value="LysM_dom_sf"/>
</dbReference>